<reference evidence="9" key="1">
    <citation type="submission" date="2016-04" db="EMBL/GenBank/DDBJ databases">
        <authorList>
            <person name="Nguyen H.D."/>
            <person name="Samba Siva P."/>
            <person name="Cullis J."/>
            <person name="Levesque C.A."/>
            <person name="Hambleton S."/>
        </authorList>
    </citation>
    <scope>NUCLEOTIDE SEQUENCE</scope>
    <source>
        <strain evidence="9">DAOMC 236426</strain>
    </source>
</reference>
<dbReference type="GO" id="GO:0030515">
    <property type="term" value="F:snoRNA binding"/>
    <property type="evidence" value="ECO:0007669"/>
    <property type="project" value="TreeGrafter"/>
</dbReference>
<dbReference type="Pfam" id="PF00400">
    <property type="entry name" value="WD40"/>
    <property type="match status" value="1"/>
</dbReference>
<dbReference type="PROSITE" id="PS50294">
    <property type="entry name" value="WD_REPEATS_REGION"/>
    <property type="match status" value="6"/>
</dbReference>
<feature type="compositionally biased region" description="Basic residues" evidence="7">
    <location>
        <begin position="365"/>
        <end position="376"/>
    </location>
</feature>
<keyword evidence="10" id="KW-1185">Reference proteome</keyword>
<comment type="caution">
    <text evidence="9">The sequence shown here is derived from an EMBL/GenBank/DDBJ whole genome shotgun (WGS) entry which is preliminary data.</text>
</comment>
<evidence type="ECO:0000313" key="9">
    <source>
        <dbReference type="EMBL" id="KAE8247091.1"/>
    </source>
</evidence>
<feature type="region of interest" description="Disordered" evidence="7">
    <location>
        <begin position="310"/>
        <end position="330"/>
    </location>
</feature>
<keyword evidence="2 6" id="KW-0853">WD repeat</keyword>
<feature type="region of interest" description="Disordered" evidence="7">
    <location>
        <begin position="662"/>
        <end position="698"/>
    </location>
</feature>
<keyword evidence="4" id="KW-0539">Nucleus</keyword>
<dbReference type="InterPro" id="IPR001680">
    <property type="entry name" value="WD40_rpt"/>
</dbReference>
<evidence type="ECO:0000256" key="5">
    <source>
        <dbReference type="ARBA" id="ARBA00038229"/>
    </source>
</evidence>
<comment type="similarity">
    <text evidence="5">Belongs to the WD repeat WDR3/UTP12 family.</text>
</comment>
<organism evidence="9 10">
    <name type="scientific">Tilletia controversa</name>
    <name type="common">dwarf bunt fungus</name>
    <dbReference type="NCBI Taxonomy" id="13291"/>
    <lineage>
        <taxon>Eukaryota</taxon>
        <taxon>Fungi</taxon>
        <taxon>Dikarya</taxon>
        <taxon>Basidiomycota</taxon>
        <taxon>Ustilaginomycotina</taxon>
        <taxon>Exobasidiomycetes</taxon>
        <taxon>Tilletiales</taxon>
        <taxon>Tilletiaceae</taxon>
        <taxon>Tilletia</taxon>
    </lineage>
</organism>
<accession>A0A8X7MT29</accession>
<dbReference type="InterPro" id="IPR011047">
    <property type="entry name" value="Quinoprotein_ADH-like_sf"/>
</dbReference>
<dbReference type="EMBL" id="LWDE02000516">
    <property type="protein sequence ID" value="KAE8247091.1"/>
    <property type="molecule type" value="Genomic_DNA"/>
</dbReference>
<dbReference type="CDD" id="cd00200">
    <property type="entry name" value="WD40"/>
    <property type="match status" value="1"/>
</dbReference>
<dbReference type="InterPro" id="IPR019775">
    <property type="entry name" value="WD40_repeat_CS"/>
</dbReference>
<dbReference type="SMART" id="SM00320">
    <property type="entry name" value="WD40"/>
    <property type="match status" value="12"/>
</dbReference>
<dbReference type="InterPro" id="IPR015943">
    <property type="entry name" value="WD40/YVTN_repeat-like_dom_sf"/>
</dbReference>
<feature type="domain" description="Small-subunit processome Utp12" evidence="8">
    <location>
        <begin position="1026"/>
        <end position="1125"/>
    </location>
</feature>
<keyword evidence="3" id="KW-0677">Repeat</keyword>
<dbReference type="SUPFAM" id="SSF50998">
    <property type="entry name" value="Quinoprotein alcohol dehydrogenase-like"/>
    <property type="match status" value="3"/>
</dbReference>
<evidence type="ECO:0000256" key="3">
    <source>
        <dbReference type="ARBA" id="ARBA00022737"/>
    </source>
</evidence>
<evidence type="ECO:0000256" key="6">
    <source>
        <dbReference type="PROSITE-ProRule" id="PRU00221"/>
    </source>
</evidence>
<dbReference type="InterPro" id="IPR020472">
    <property type="entry name" value="WD40_PAC1"/>
</dbReference>
<dbReference type="PROSITE" id="PS50082">
    <property type="entry name" value="WD_REPEATS_2"/>
    <property type="match status" value="6"/>
</dbReference>
<comment type="subcellular location">
    <subcellularLocation>
        <location evidence="1">Nucleus</location>
        <location evidence="1">Nucleolus</location>
    </subcellularLocation>
</comment>
<gene>
    <name evidence="9" type="ORF">A4X06_0g4705</name>
</gene>
<dbReference type="FunFam" id="2.130.10.10:FF:000178">
    <property type="entry name" value="WD repeat domain 3"/>
    <property type="match status" value="1"/>
</dbReference>
<feature type="repeat" description="WD" evidence="6">
    <location>
        <begin position="623"/>
        <end position="657"/>
    </location>
</feature>
<feature type="compositionally biased region" description="Low complexity" evidence="7">
    <location>
        <begin position="919"/>
        <end position="932"/>
    </location>
</feature>
<evidence type="ECO:0000256" key="7">
    <source>
        <dbReference type="SAM" id="MobiDB-lite"/>
    </source>
</evidence>
<dbReference type="PANTHER" id="PTHR19853:SF0">
    <property type="entry name" value="WD REPEAT-CONTAINING PROTEIN 3"/>
    <property type="match status" value="1"/>
</dbReference>
<feature type="compositionally biased region" description="Acidic residues" evidence="7">
    <location>
        <begin position="380"/>
        <end position="402"/>
    </location>
</feature>
<feature type="repeat" description="WD" evidence="6">
    <location>
        <begin position="851"/>
        <end position="883"/>
    </location>
</feature>
<reference evidence="9" key="2">
    <citation type="journal article" date="2019" name="IMA Fungus">
        <title>Genome sequencing and comparison of five Tilletia species to identify candidate genes for the detection of regulated species infecting wheat.</title>
        <authorList>
            <person name="Nguyen H.D.T."/>
            <person name="Sultana T."/>
            <person name="Kesanakurti P."/>
            <person name="Hambleton S."/>
        </authorList>
    </citation>
    <scope>NUCLEOTIDE SEQUENCE</scope>
    <source>
        <strain evidence="9">DAOMC 236426</strain>
    </source>
</reference>
<evidence type="ECO:0000256" key="4">
    <source>
        <dbReference type="ARBA" id="ARBA00023242"/>
    </source>
</evidence>
<evidence type="ECO:0000256" key="2">
    <source>
        <dbReference type="ARBA" id="ARBA00022574"/>
    </source>
</evidence>
<dbReference type="GO" id="GO:0030490">
    <property type="term" value="P:maturation of SSU-rRNA"/>
    <property type="evidence" value="ECO:0007669"/>
    <property type="project" value="TreeGrafter"/>
</dbReference>
<dbReference type="Pfam" id="PF25172">
    <property type="entry name" value="Beta-prop_WDR3_2nd"/>
    <property type="match status" value="1"/>
</dbReference>
<dbReference type="Pfam" id="PF25173">
    <property type="entry name" value="Beta-prop_WDR3_1st"/>
    <property type="match status" value="1"/>
</dbReference>
<dbReference type="InterPro" id="IPR007148">
    <property type="entry name" value="SSU_processome_Utp12"/>
</dbReference>
<evidence type="ECO:0000256" key="1">
    <source>
        <dbReference type="ARBA" id="ARBA00004604"/>
    </source>
</evidence>
<feature type="region of interest" description="Disordered" evidence="7">
    <location>
        <begin position="919"/>
        <end position="951"/>
    </location>
</feature>
<dbReference type="Gene3D" id="2.130.10.10">
    <property type="entry name" value="YVTN repeat-like/Quinoprotein amine dehydrogenase"/>
    <property type="match status" value="5"/>
</dbReference>
<feature type="repeat" description="WD" evidence="6">
    <location>
        <begin position="60"/>
        <end position="101"/>
    </location>
</feature>
<evidence type="ECO:0000259" key="8">
    <source>
        <dbReference type="Pfam" id="PF04003"/>
    </source>
</evidence>
<feature type="repeat" description="WD" evidence="6">
    <location>
        <begin position="512"/>
        <end position="553"/>
    </location>
</feature>
<name>A0A8X7MT29_9BASI</name>
<feature type="compositionally biased region" description="Low complexity" evidence="7">
    <location>
        <begin position="664"/>
        <end position="677"/>
    </location>
</feature>
<dbReference type="Pfam" id="PF04003">
    <property type="entry name" value="Utp12"/>
    <property type="match status" value="1"/>
</dbReference>
<dbReference type="GO" id="GO:0032040">
    <property type="term" value="C:small-subunit processome"/>
    <property type="evidence" value="ECO:0007669"/>
    <property type="project" value="TreeGrafter"/>
</dbReference>
<dbReference type="InterPro" id="IPR051570">
    <property type="entry name" value="TBC1_cilium_biogenesis"/>
</dbReference>
<feature type="region of interest" description="Disordered" evidence="7">
    <location>
        <begin position="365"/>
        <end position="407"/>
    </location>
</feature>
<evidence type="ECO:0000313" key="10">
    <source>
        <dbReference type="Proteomes" id="UP000077684"/>
    </source>
</evidence>
<dbReference type="PRINTS" id="PR00320">
    <property type="entry name" value="GPROTEINBRPT"/>
</dbReference>
<dbReference type="AlphaFoldDB" id="A0A8X7MT29"/>
<dbReference type="PANTHER" id="PTHR19853">
    <property type="entry name" value="WD REPEAT CONTAINING PROTEIN 3 WDR3"/>
    <property type="match status" value="1"/>
</dbReference>
<dbReference type="GO" id="GO:0034388">
    <property type="term" value="C:Pwp2p-containing subcomplex of 90S preribosome"/>
    <property type="evidence" value="ECO:0007669"/>
    <property type="project" value="TreeGrafter"/>
</dbReference>
<protein>
    <recommendedName>
        <fullName evidence="8">Small-subunit processome Utp12 domain-containing protein</fullName>
    </recommendedName>
</protein>
<feature type="repeat" description="WD" evidence="6">
    <location>
        <begin position="754"/>
        <end position="795"/>
    </location>
</feature>
<feature type="repeat" description="WD" evidence="6">
    <location>
        <begin position="102"/>
        <end position="143"/>
    </location>
</feature>
<proteinExistence type="inferred from homology"/>
<dbReference type="PROSITE" id="PS00678">
    <property type="entry name" value="WD_REPEATS_1"/>
    <property type="match status" value="2"/>
</dbReference>
<dbReference type="Proteomes" id="UP000077684">
    <property type="component" value="Unassembled WGS sequence"/>
</dbReference>
<sequence>MVRSYLRHEPILAFSLIASPTSTAHVQLDPRDGRTAFAPALEDVLVWDTKHGTQLAAWHETAHRAPVTALARSPDGTHYAVGYHDGSIRLWNTVSNTAVLTFNGHKSAVTSLAFDHNGLILASGSQDTDLILWDIVAESGLYRLRGHRDAVTQVRFVPELPLSTSASASSEENDNPGPSVRRNTAGSARYLLSTAKDGFLKLWDLSLQHCVETAIPGKGEIWSMATALFRSTNTVNNSHHVPDQPAIVVVTGGTDGQTYVYELDIDALHLGLAQASKKNEDGEATTGRFFHERGSLTLSAKNRVSQIEFSPLPSRATQASSSSSDADPTIHEPHYLVISSSDRSVQVFRVRTPEEIQKKLIRRKRRVKEKKGKKKGRQAEEEDDDDNDEEEEEAAAAGENDDDRSTTWVDRIESHTTVRPSASTGGKLRSFSLALASTTRAQASSSSSSKPALHVLLGLNTNALETWTVPAPALTKAERAAVLLPPDVSGTAAAAAAAGSAIEPTLSASLDLPGHRSDVRAMALSPDDTLLASADSAGVLKIWNVKSGRCIRTFVGCGYALSLLWLAGGRHLVMGCKDGSMRTFDVPAALVVQILGGGGEKSKGEGGTTAATAMSGAVVRSAGTAHQGPVWSLALHPNGLSCVSASADKTVKFWDLEMHAVGEQQQQQQQQQPQQAQHAAGETNGGDETSLPAPPTYQQPQQQQMVLVHVRTLQMTDDILSIKFSPDGRLLALSLLDATVKIFFADTLKFFLSLYGHKLPVLALDISSDSRLLITASADKNVKIWGLDFGDCHRSLYAHEGSVMACGFEQGGQGGGLMGGREGASHHFWTAGKDGVLKHWDGDRFELIQTLEGHHGEIWALAVDSVGKLCVTAGADRSIRTWEKTDEPLFLEEEREREMEKMYEAAGVARQVDEGKAIGSLAPGAGAGAAQSGDDHDQSLGGPEAGGVQKSTTETLIAGERLMEALDIADEDRLNADLAANGGFGLAGRPPRNPLLLAAFGLGVGGGGGNNALESGADAGGDASGEGYVLKVVEKVLPAQLEDALLVLPFDKVISLMQYLDIWAKKDWNISLTSRILFFLLRTHHAQIVSNKVMRTTLINLRIHLQTALGRQRDTMGFNLAALRHSRGVWVAERTAEMYERAGAGGEGLDMDEEAVREKIESGGRRKRKVAVV</sequence>